<dbReference type="InterPro" id="IPR000595">
    <property type="entry name" value="cNMP-bd_dom"/>
</dbReference>
<dbReference type="Pfam" id="PF00520">
    <property type="entry name" value="Ion_trans"/>
    <property type="match status" value="1"/>
</dbReference>
<evidence type="ECO:0000256" key="4">
    <source>
        <dbReference type="ARBA" id="ARBA00022989"/>
    </source>
</evidence>
<evidence type="ECO:0000256" key="1">
    <source>
        <dbReference type="ARBA" id="ARBA00004141"/>
    </source>
</evidence>
<evidence type="ECO:0000256" key="5">
    <source>
        <dbReference type="ARBA" id="ARBA00023065"/>
    </source>
</evidence>
<dbReference type="InterPro" id="IPR005821">
    <property type="entry name" value="Ion_trans_dom"/>
</dbReference>
<feature type="transmembrane region" description="Helical" evidence="8">
    <location>
        <begin position="196"/>
        <end position="217"/>
    </location>
</feature>
<dbReference type="EMBL" id="UYRR01031239">
    <property type="protein sequence ID" value="VDK48023.1"/>
    <property type="molecule type" value="Genomic_DNA"/>
</dbReference>
<dbReference type="InterPro" id="IPR050866">
    <property type="entry name" value="CNG_cation_channel"/>
</dbReference>
<reference evidence="12" key="1">
    <citation type="submission" date="2017-02" db="UniProtKB">
        <authorList>
            <consortium name="WormBaseParasite"/>
        </authorList>
    </citation>
    <scope>IDENTIFICATION</scope>
</reference>
<evidence type="ECO:0000313" key="11">
    <source>
        <dbReference type="Proteomes" id="UP000267096"/>
    </source>
</evidence>
<dbReference type="SUPFAM" id="SSF81324">
    <property type="entry name" value="Voltage-gated potassium channels"/>
    <property type="match status" value="1"/>
</dbReference>
<reference evidence="10 11" key="2">
    <citation type="submission" date="2018-11" db="EMBL/GenBank/DDBJ databases">
        <authorList>
            <consortium name="Pathogen Informatics"/>
        </authorList>
    </citation>
    <scope>NUCLEOTIDE SEQUENCE [LARGE SCALE GENOMIC DNA]</scope>
</reference>
<dbReference type="PANTHER" id="PTHR45638:SF11">
    <property type="entry name" value="CYCLIC NUCLEOTIDE-GATED CATION CHANNEL SUBUNIT A"/>
    <property type="match status" value="1"/>
</dbReference>
<keyword evidence="6 8" id="KW-0472">Membrane</keyword>
<gene>
    <name evidence="10" type="ORF">ASIM_LOCUS12728</name>
</gene>
<dbReference type="InterPro" id="IPR014710">
    <property type="entry name" value="RmlC-like_jellyroll"/>
</dbReference>
<dbReference type="Gene3D" id="1.10.287.630">
    <property type="entry name" value="Helix hairpin bin"/>
    <property type="match status" value="1"/>
</dbReference>
<evidence type="ECO:0000256" key="6">
    <source>
        <dbReference type="ARBA" id="ARBA00023136"/>
    </source>
</evidence>
<protein>
    <submittedName>
        <fullName evidence="12">Cyclic nucleotide-binding domain-containing protein</fullName>
    </submittedName>
</protein>
<dbReference type="InterPro" id="IPR018490">
    <property type="entry name" value="cNMP-bd_dom_sf"/>
</dbReference>
<dbReference type="Proteomes" id="UP000267096">
    <property type="component" value="Unassembled WGS sequence"/>
</dbReference>
<dbReference type="Gene3D" id="1.10.287.70">
    <property type="match status" value="1"/>
</dbReference>
<evidence type="ECO:0000256" key="8">
    <source>
        <dbReference type="SAM" id="Phobius"/>
    </source>
</evidence>
<sequence>MFRKLVLFIGKRGDDDIERNSDNYIDDSFLNTREGATDGMNITDSANSRSRSNFWVDDTGSLFYWWTMIVSLACLYNLIMIVIMVFEAMHELHYIEWFIGNGITDFVDIIDIFIQSRRSFLENGVRITNRTATLRNYRKRLIFLADFIAILPTDLILLIRNDLTIVRVNRLLKVHRIFEFVDLTQIRTTFPSVFRVFKLAITCFILFHWNGCLYFLLSIYYDYHSAQIEDWIFSYDKIVDPILTTCASYQQDSNCSFNETNRNAINRDEYLNDLIHYWQNREVPSQLQTRIIDWFAYTWAEGQAKVDEKAIAKFIPGKLYRQMAVFIHMENLRRIKLFEDCDPGLLHELILMLQLRVYNPGDYVCKKGDIGKGLQNPDHFLSPGSDFDPESFFYLAAIPGLGSNKNGNRRTAAIRSVGFSDLYVLSKEGLWEALEEYPEAKLSLFEKGRKLLEKDNLLVDMDEDDQFDSHANLEDRLLMMIKGVQTIDDQLSAFYEDFIVSIV</sequence>
<keyword evidence="2" id="KW-0813">Transport</keyword>
<dbReference type="SUPFAM" id="SSF51206">
    <property type="entry name" value="cAMP-binding domain-like"/>
    <property type="match status" value="1"/>
</dbReference>
<dbReference type="CDD" id="cd00038">
    <property type="entry name" value="CAP_ED"/>
    <property type="match status" value="1"/>
</dbReference>
<feature type="transmembrane region" description="Helical" evidence="8">
    <location>
        <begin position="63"/>
        <end position="86"/>
    </location>
</feature>
<evidence type="ECO:0000259" key="9">
    <source>
        <dbReference type="PROSITE" id="PS50042"/>
    </source>
</evidence>
<dbReference type="GO" id="GO:0017071">
    <property type="term" value="C:intracellular cyclic nucleotide activated cation channel complex"/>
    <property type="evidence" value="ECO:0007669"/>
    <property type="project" value="TreeGrafter"/>
</dbReference>
<dbReference type="Gene3D" id="2.60.120.10">
    <property type="entry name" value="Jelly Rolls"/>
    <property type="match status" value="2"/>
</dbReference>
<keyword evidence="4 8" id="KW-1133">Transmembrane helix</keyword>
<dbReference type="GO" id="GO:0005886">
    <property type="term" value="C:plasma membrane"/>
    <property type="evidence" value="ECO:0007669"/>
    <property type="project" value="TreeGrafter"/>
</dbReference>
<keyword evidence="11" id="KW-1185">Reference proteome</keyword>
<dbReference type="GO" id="GO:0044877">
    <property type="term" value="F:protein-containing complex binding"/>
    <property type="evidence" value="ECO:0007669"/>
    <property type="project" value="TreeGrafter"/>
</dbReference>
<comment type="subcellular location">
    <subcellularLocation>
        <location evidence="1">Membrane</location>
        <topology evidence="1">Multi-pass membrane protein</topology>
    </subcellularLocation>
</comment>
<name>A0A0M3JY09_ANISI</name>
<dbReference type="WBParaSite" id="ASIM_0001330001-mRNA-1">
    <property type="protein sequence ID" value="ASIM_0001330001-mRNA-1"/>
    <property type="gene ID" value="ASIM_0001330001"/>
</dbReference>
<keyword evidence="5" id="KW-0406">Ion transport</keyword>
<dbReference type="PROSITE" id="PS50042">
    <property type="entry name" value="CNMP_BINDING_3"/>
    <property type="match status" value="1"/>
</dbReference>
<evidence type="ECO:0000313" key="10">
    <source>
        <dbReference type="EMBL" id="VDK48023.1"/>
    </source>
</evidence>
<keyword evidence="7" id="KW-1071">Ligand-gated ion channel</keyword>
<dbReference type="GO" id="GO:0005223">
    <property type="term" value="F:intracellularly cGMP-activated cation channel activity"/>
    <property type="evidence" value="ECO:0007669"/>
    <property type="project" value="TreeGrafter"/>
</dbReference>
<evidence type="ECO:0000256" key="7">
    <source>
        <dbReference type="ARBA" id="ARBA00023286"/>
    </source>
</evidence>
<feature type="transmembrane region" description="Helical" evidence="8">
    <location>
        <begin position="141"/>
        <end position="159"/>
    </location>
</feature>
<evidence type="ECO:0000313" key="12">
    <source>
        <dbReference type="WBParaSite" id="ASIM_0001330001-mRNA-1"/>
    </source>
</evidence>
<proteinExistence type="predicted"/>
<feature type="domain" description="Cyclic nucleotide-binding" evidence="9">
    <location>
        <begin position="337"/>
        <end position="374"/>
    </location>
</feature>
<dbReference type="GO" id="GO:0030553">
    <property type="term" value="F:cGMP binding"/>
    <property type="evidence" value="ECO:0007669"/>
    <property type="project" value="TreeGrafter"/>
</dbReference>
<organism evidence="12">
    <name type="scientific">Anisakis simplex</name>
    <name type="common">Herring worm</name>
    <dbReference type="NCBI Taxonomy" id="6269"/>
    <lineage>
        <taxon>Eukaryota</taxon>
        <taxon>Metazoa</taxon>
        <taxon>Ecdysozoa</taxon>
        <taxon>Nematoda</taxon>
        <taxon>Chromadorea</taxon>
        <taxon>Rhabditida</taxon>
        <taxon>Spirurina</taxon>
        <taxon>Ascaridomorpha</taxon>
        <taxon>Ascaridoidea</taxon>
        <taxon>Anisakidae</taxon>
        <taxon>Anisakis</taxon>
        <taxon>Anisakis simplex complex</taxon>
    </lineage>
</organism>
<evidence type="ECO:0000256" key="2">
    <source>
        <dbReference type="ARBA" id="ARBA00022448"/>
    </source>
</evidence>
<accession>A0A0M3JY09</accession>
<evidence type="ECO:0000256" key="3">
    <source>
        <dbReference type="ARBA" id="ARBA00022692"/>
    </source>
</evidence>
<dbReference type="PANTHER" id="PTHR45638">
    <property type="entry name" value="CYCLIC NUCLEOTIDE-GATED CATION CHANNEL SUBUNIT A"/>
    <property type="match status" value="1"/>
</dbReference>
<dbReference type="GO" id="GO:0005222">
    <property type="term" value="F:intracellularly cAMP-activated cation channel activity"/>
    <property type="evidence" value="ECO:0007669"/>
    <property type="project" value="TreeGrafter"/>
</dbReference>
<dbReference type="OrthoDB" id="421226at2759"/>
<dbReference type="AlphaFoldDB" id="A0A0M3JY09"/>
<keyword evidence="3 8" id="KW-0812">Transmembrane</keyword>
<keyword evidence="7" id="KW-0407">Ion channel</keyword>